<evidence type="ECO:0000313" key="2">
    <source>
        <dbReference type="Proteomes" id="UP000003527"/>
    </source>
</evidence>
<proteinExistence type="predicted"/>
<dbReference type="EMBL" id="AFZD01000006">
    <property type="protein sequence ID" value="EHL13477.1"/>
    <property type="molecule type" value="Genomic_DNA"/>
</dbReference>
<dbReference type="Gene3D" id="3.40.640.10">
    <property type="entry name" value="Type I PLP-dependent aspartate aminotransferase-like (Major domain)"/>
    <property type="match status" value="1"/>
</dbReference>
<dbReference type="InterPro" id="IPR015421">
    <property type="entry name" value="PyrdxlP-dep_Trfase_major"/>
</dbReference>
<dbReference type="Proteomes" id="UP000003527">
    <property type="component" value="Unassembled WGS sequence"/>
</dbReference>
<protein>
    <submittedName>
        <fullName evidence="1">Uncharacterized protein</fullName>
    </submittedName>
</protein>
<gene>
    <name evidence="1" type="ORF">HMPREF9624_01956</name>
</gene>
<dbReference type="HOGENOM" id="CLU_3186552_0_0_9"/>
<accession>G9WS90</accession>
<name>G9WS90_9FIRM</name>
<organism evidence="1 2">
    <name type="scientific">Oribacterium asaccharolyticum ACB7</name>
    <dbReference type="NCBI Taxonomy" id="796944"/>
    <lineage>
        <taxon>Bacteria</taxon>
        <taxon>Bacillati</taxon>
        <taxon>Bacillota</taxon>
        <taxon>Clostridia</taxon>
        <taxon>Lachnospirales</taxon>
        <taxon>Lachnospiraceae</taxon>
        <taxon>Oribacterium</taxon>
    </lineage>
</organism>
<dbReference type="AlphaFoldDB" id="G9WS90"/>
<dbReference type="PATRIC" id="fig|796944.3.peg.477"/>
<reference evidence="1 2" key="1">
    <citation type="submission" date="2011-08" db="EMBL/GenBank/DDBJ databases">
        <title>The Genome Sequence of Oribacterium sp. ACB7.</title>
        <authorList>
            <consortium name="The Broad Institute Genome Sequencing Platform"/>
            <person name="Earl A."/>
            <person name="Ward D."/>
            <person name="Feldgarden M."/>
            <person name="Gevers D."/>
            <person name="Sizova M."/>
            <person name="Hazen A."/>
            <person name="Epstein S."/>
            <person name="Young S.K."/>
            <person name="Zeng Q."/>
            <person name="Gargeya S."/>
            <person name="Fitzgerald M."/>
            <person name="Haas B."/>
            <person name="Abouelleil A."/>
            <person name="Alvarado L."/>
            <person name="Arachchi H.M."/>
            <person name="Berlin A."/>
            <person name="Brown A."/>
            <person name="Chapman S.B."/>
            <person name="Chen Z."/>
            <person name="Dunbar C."/>
            <person name="Freedman E."/>
            <person name="Gearin G."/>
            <person name="Gellesch M."/>
            <person name="Goldberg J."/>
            <person name="Griggs A."/>
            <person name="Gujja S."/>
            <person name="Heiman D."/>
            <person name="Howarth C."/>
            <person name="Larson L."/>
            <person name="Lui A."/>
            <person name="MacDonald P.J.P."/>
            <person name="Montmayeur A."/>
            <person name="Murphy C."/>
            <person name="Neiman D."/>
            <person name="Pearson M."/>
            <person name="Priest M."/>
            <person name="Roberts A."/>
            <person name="Saif S."/>
            <person name="Shea T."/>
            <person name="Shenoy N."/>
            <person name="Sisk P."/>
            <person name="Stolte C."/>
            <person name="Sykes S."/>
            <person name="Wortman J."/>
            <person name="Nusbaum C."/>
            <person name="Birren B."/>
        </authorList>
    </citation>
    <scope>NUCLEOTIDE SEQUENCE [LARGE SCALE GENOMIC DNA]</scope>
    <source>
        <strain evidence="1 2">ACB7</strain>
    </source>
</reference>
<sequence length="46" mass="5100">MANYNINTICVQGGYEPKKGESRVVPIVQSTTFKYETSQQICQGST</sequence>
<evidence type="ECO:0000313" key="1">
    <source>
        <dbReference type="EMBL" id="EHL13477.1"/>
    </source>
</evidence>
<comment type="caution">
    <text evidence="1">The sequence shown here is derived from an EMBL/GenBank/DDBJ whole genome shotgun (WGS) entry which is preliminary data.</text>
</comment>
<keyword evidence="2" id="KW-1185">Reference proteome</keyword>